<dbReference type="InterPro" id="IPR029063">
    <property type="entry name" value="SAM-dependent_MTases_sf"/>
</dbReference>
<dbReference type="GO" id="GO:0016740">
    <property type="term" value="F:transferase activity"/>
    <property type="evidence" value="ECO:0007669"/>
    <property type="project" value="UniProtKB-KW"/>
</dbReference>
<gene>
    <name evidence="3" type="ORF">SAMN05216184_11071</name>
</gene>
<dbReference type="InterPro" id="IPR049690">
    <property type="entry name" value="Daptide_MTase"/>
</dbReference>
<evidence type="ECO:0000259" key="2">
    <source>
        <dbReference type="Pfam" id="PF13649"/>
    </source>
</evidence>
<dbReference type="NCBIfam" id="NF041820">
    <property type="entry name" value="daptide_MTase"/>
    <property type="match status" value="1"/>
</dbReference>
<evidence type="ECO:0000313" key="4">
    <source>
        <dbReference type="Proteomes" id="UP000250222"/>
    </source>
</evidence>
<dbReference type="CDD" id="cd02440">
    <property type="entry name" value="AdoMet_MTases"/>
    <property type="match status" value="1"/>
</dbReference>
<dbReference type="RefSeq" id="WP_110853048.1">
    <property type="nucleotide sequence ID" value="NZ_QKLZ01000010.1"/>
</dbReference>
<accession>A0A2Y9AKC4</accession>
<keyword evidence="1" id="KW-0808">Transferase</keyword>
<proteinExistence type="predicted"/>
<keyword evidence="4" id="KW-1185">Reference proteome</keyword>
<organism evidence="3 4">
    <name type="scientific">Georgenia satyanarayanai</name>
    <dbReference type="NCBI Taxonomy" id="860221"/>
    <lineage>
        <taxon>Bacteria</taxon>
        <taxon>Bacillati</taxon>
        <taxon>Actinomycetota</taxon>
        <taxon>Actinomycetes</taxon>
        <taxon>Micrococcales</taxon>
        <taxon>Bogoriellaceae</taxon>
        <taxon>Georgenia</taxon>
    </lineage>
</organism>
<dbReference type="SUPFAM" id="SSF53335">
    <property type="entry name" value="S-adenosyl-L-methionine-dependent methyltransferases"/>
    <property type="match status" value="1"/>
</dbReference>
<sequence>MSAPATDRLPAPVLRLLAGTSARVVVHDLYDDVGAEVYAAIVRADHVEVREVLRAVARTTGPVLELAAGEGRLTLPLLALGRSVTAVDLSAAMLARLEKRLDDAPRSFRDRLRMVRADMSEIALDELFGAVVLGTTSVTLLDPAARRRLYDRIRQHLAPGGQVVVSVAEDTGEDAPEEAADPVWTEEGRGFLLTEHRPRGAGYRDVAVLPLPLEAGEDGVVDVCTSRVRLLTRSELLEETTQAGFELVDVEPVATSGTRFGTVLVTLR</sequence>
<evidence type="ECO:0000256" key="1">
    <source>
        <dbReference type="ARBA" id="ARBA00022679"/>
    </source>
</evidence>
<feature type="domain" description="Methyltransferase" evidence="2">
    <location>
        <begin position="63"/>
        <end position="161"/>
    </location>
</feature>
<dbReference type="Gene3D" id="3.40.50.150">
    <property type="entry name" value="Vaccinia Virus protein VP39"/>
    <property type="match status" value="1"/>
</dbReference>
<name>A0A2Y9AKC4_9MICO</name>
<evidence type="ECO:0000313" key="3">
    <source>
        <dbReference type="EMBL" id="SSA44780.1"/>
    </source>
</evidence>
<dbReference type="InterPro" id="IPR041698">
    <property type="entry name" value="Methyltransf_25"/>
</dbReference>
<dbReference type="OrthoDB" id="3172472at2"/>
<protein>
    <submittedName>
        <fullName evidence="3">Methylation protein MtfA</fullName>
    </submittedName>
</protein>
<dbReference type="Proteomes" id="UP000250222">
    <property type="component" value="Unassembled WGS sequence"/>
</dbReference>
<dbReference type="AlphaFoldDB" id="A0A2Y9AKC4"/>
<dbReference type="Pfam" id="PF13649">
    <property type="entry name" value="Methyltransf_25"/>
    <property type="match status" value="1"/>
</dbReference>
<dbReference type="PANTHER" id="PTHR43861">
    <property type="entry name" value="TRANS-ACONITATE 2-METHYLTRANSFERASE-RELATED"/>
    <property type="match status" value="1"/>
</dbReference>
<dbReference type="EMBL" id="UETB01000010">
    <property type="protein sequence ID" value="SSA44780.1"/>
    <property type="molecule type" value="Genomic_DNA"/>
</dbReference>
<reference evidence="3 4" key="1">
    <citation type="submission" date="2016-10" db="EMBL/GenBank/DDBJ databases">
        <authorList>
            <person name="Cai Z."/>
        </authorList>
    </citation>
    <scope>NUCLEOTIDE SEQUENCE [LARGE SCALE GENOMIC DNA]</scope>
    <source>
        <strain evidence="3 4">CGMCC 1.10826</strain>
    </source>
</reference>